<gene>
    <name evidence="6" type="primary">cmr5</name>
    <name evidence="6" type="ORF">HF203_15645</name>
</gene>
<dbReference type="EMBL" id="JAAXKX010000035">
    <property type="protein sequence ID" value="NKN34654.1"/>
    <property type="molecule type" value="Genomic_DNA"/>
</dbReference>
<sequence>MQMRAHRLATAAYSCVDHIGGGIDGVDPKRYDAIVHRLPGMILQHGLAQSSGFLLAKGKGPNAGEHLRVLDDLCQVLREAGVTEAAHGEDLHQRFIKADLADTMALTRHALDAAAWLKRYVQGVLRITATGDPAIEEGRNHESD</sequence>
<proteinExistence type="inferred from homology"/>
<accession>A0ABX1IC96</accession>
<dbReference type="SUPFAM" id="SSF158568">
    <property type="entry name" value="AF1862-like"/>
    <property type="match status" value="1"/>
</dbReference>
<evidence type="ECO:0000313" key="7">
    <source>
        <dbReference type="Proteomes" id="UP000740754"/>
    </source>
</evidence>
<dbReference type="Gene3D" id="1.10.520.30">
    <property type="entry name" value="AF1862-like domain"/>
    <property type="match status" value="1"/>
</dbReference>
<reference evidence="6 7" key="1">
    <citation type="submission" date="2020-04" db="EMBL/GenBank/DDBJ databases">
        <title>Draft Whole-Genome sequence of Marichromatium bheemlicum DSM 18632, type strain.</title>
        <authorList>
            <person name="Kyndt J.A."/>
            <person name="Meyer T.E."/>
        </authorList>
    </citation>
    <scope>NUCLEOTIDE SEQUENCE [LARGE SCALE GENOMIC DNA]</scope>
    <source>
        <strain evidence="6 7">DSM 18632</strain>
    </source>
</reference>
<dbReference type="InterPro" id="IPR023101">
    <property type="entry name" value="AF1862-like_dom_sf"/>
</dbReference>
<evidence type="ECO:0000313" key="6">
    <source>
        <dbReference type="EMBL" id="NKN34654.1"/>
    </source>
</evidence>
<comment type="subcellular location">
    <subcellularLocation>
        <location evidence="1">Cytoplasm</location>
    </subcellularLocation>
</comment>
<protein>
    <recommendedName>
        <fullName evidence="5">CRISPR type III-B/RAMP module-associated protein Cmr5</fullName>
    </recommendedName>
</protein>
<organism evidence="6 7">
    <name type="scientific">Marichromatium bheemlicum</name>
    <dbReference type="NCBI Taxonomy" id="365339"/>
    <lineage>
        <taxon>Bacteria</taxon>
        <taxon>Pseudomonadati</taxon>
        <taxon>Pseudomonadota</taxon>
        <taxon>Gammaproteobacteria</taxon>
        <taxon>Chromatiales</taxon>
        <taxon>Chromatiaceae</taxon>
        <taxon>Marichromatium</taxon>
    </lineage>
</organism>
<keyword evidence="3" id="KW-0963">Cytoplasm</keyword>
<dbReference type="InterPro" id="IPR010160">
    <property type="entry name" value="CRISPR-assoc_prot_Cmr5"/>
</dbReference>
<keyword evidence="7" id="KW-1185">Reference proteome</keyword>
<dbReference type="NCBIfam" id="TIGR01881">
    <property type="entry name" value="cas_Cmr5"/>
    <property type="match status" value="1"/>
</dbReference>
<name>A0ABX1IC96_9GAMM</name>
<evidence type="ECO:0000256" key="2">
    <source>
        <dbReference type="ARBA" id="ARBA00006161"/>
    </source>
</evidence>
<comment type="caution">
    <text evidence="6">The sequence shown here is derived from an EMBL/GenBank/DDBJ whole genome shotgun (WGS) entry which is preliminary data.</text>
</comment>
<evidence type="ECO:0000256" key="5">
    <source>
        <dbReference type="ARBA" id="ARBA00030001"/>
    </source>
</evidence>
<evidence type="ECO:0000256" key="1">
    <source>
        <dbReference type="ARBA" id="ARBA00004496"/>
    </source>
</evidence>
<evidence type="ECO:0000256" key="4">
    <source>
        <dbReference type="ARBA" id="ARBA00023118"/>
    </source>
</evidence>
<evidence type="ECO:0000256" key="3">
    <source>
        <dbReference type="ARBA" id="ARBA00022490"/>
    </source>
</evidence>
<keyword evidence="4" id="KW-0051">Antiviral defense</keyword>
<comment type="similarity">
    <text evidence="2">Belongs to the CRISPR system Cmr5 family.</text>
</comment>
<dbReference type="Pfam" id="PF09701">
    <property type="entry name" value="Cas_Cmr5"/>
    <property type="match status" value="1"/>
</dbReference>
<dbReference type="Proteomes" id="UP000740754">
    <property type="component" value="Unassembled WGS sequence"/>
</dbReference>